<dbReference type="Proteomes" id="UP001345691">
    <property type="component" value="Unassembled WGS sequence"/>
</dbReference>
<evidence type="ECO:0000256" key="1">
    <source>
        <dbReference type="ARBA" id="ARBA00010515"/>
    </source>
</evidence>
<dbReference type="PANTHER" id="PTHR48081:SF31">
    <property type="entry name" value="STERYL ACETYL HYDROLASE MUG81-RELATED"/>
    <property type="match status" value="1"/>
</dbReference>
<evidence type="ECO:0000313" key="6">
    <source>
        <dbReference type="Proteomes" id="UP001345691"/>
    </source>
</evidence>
<dbReference type="PROSITE" id="PS01174">
    <property type="entry name" value="LIPASE_GDXG_SER"/>
    <property type="match status" value="1"/>
</dbReference>
<gene>
    <name evidence="5" type="ORF">LTR69_011267</name>
</gene>
<evidence type="ECO:0000256" key="2">
    <source>
        <dbReference type="ARBA" id="ARBA00022801"/>
    </source>
</evidence>
<reference evidence="5 6" key="1">
    <citation type="submission" date="2023-08" db="EMBL/GenBank/DDBJ databases">
        <title>Black Yeasts Isolated from many extreme environments.</title>
        <authorList>
            <person name="Coleine C."/>
            <person name="Stajich J.E."/>
            <person name="Selbmann L."/>
        </authorList>
    </citation>
    <scope>NUCLEOTIDE SEQUENCE [LARGE SCALE GENOMIC DNA]</scope>
    <source>
        <strain evidence="5 6">CCFEE 6328</strain>
    </source>
</reference>
<organism evidence="5 6">
    <name type="scientific">Exophiala sideris</name>
    <dbReference type="NCBI Taxonomy" id="1016849"/>
    <lineage>
        <taxon>Eukaryota</taxon>
        <taxon>Fungi</taxon>
        <taxon>Dikarya</taxon>
        <taxon>Ascomycota</taxon>
        <taxon>Pezizomycotina</taxon>
        <taxon>Eurotiomycetes</taxon>
        <taxon>Chaetothyriomycetidae</taxon>
        <taxon>Chaetothyriales</taxon>
        <taxon>Herpotrichiellaceae</taxon>
        <taxon>Exophiala</taxon>
    </lineage>
</organism>
<feature type="active site" evidence="3">
    <location>
        <position position="191"/>
    </location>
</feature>
<dbReference type="InterPro" id="IPR029058">
    <property type="entry name" value="AB_hydrolase_fold"/>
</dbReference>
<comment type="similarity">
    <text evidence="1">Belongs to the 'GDXG' lipolytic enzyme family.</text>
</comment>
<comment type="caution">
    <text evidence="5">The sequence shown here is derived from an EMBL/GenBank/DDBJ whole genome shotgun (WGS) entry which is preliminary data.</text>
</comment>
<evidence type="ECO:0000256" key="3">
    <source>
        <dbReference type="PROSITE-ProRule" id="PRU10038"/>
    </source>
</evidence>
<dbReference type="PANTHER" id="PTHR48081">
    <property type="entry name" value="AB HYDROLASE SUPERFAMILY PROTEIN C4A8.06C"/>
    <property type="match status" value="1"/>
</dbReference>
<proteinExistence type="inferred from homology"/>
<dbReference type="Gene3D" id="3.40.50.1820">
    <property type="entry name" value="alpha/beta hydrolase"/>
    <property type="match status" value="1"/>
</dbReference>
<evidence type="ECO:0000313" key="5">
    <source>
        <dbReference type="EMBL" id="KAK5048804.1"/>
    </source>
</evidence>
<feature type="domain" description="Alpha/beta hydrolase fold-3" evidence="4">
    <location>
        <begin position="111"/>
        <end position="311"/>
    </location>
</feature>
<dbReference type="InterPro" id="IPR033140">
    <property type="entry name" value="Lipase_GDXG_put_SER_AS"/>
</dbReference>
<name>A0ABR0IUR3_9EURO</name>
<dbReference type="EMBL" id="JAVRRF010000051">
    <property type="protein sequence ID" value="KAK5048804.1"/>
    <property type="molecule type" value="Genomic_DNA"/>
</dbReference>
<evidence type="ECO:0000259" key="4">
    <source>
        <dbReference type="Pfam" id="PF07859"/>
    </source>
</evidence>
<keyword evidence="6" id="KW-1185">Reference proteome</keyword>
<accession>A0ABR0IUR3</accession>
<dbReference type="InterPro" id="IPR013094">
    <property type="entry name" value="AB_hydrolase_3"/>
</dbReference>
<protein>
    <recommendedName>
        <fullName evidence="4">Alpha/beta hydrolase fold-3 domain-containing protein</fullName>
    </recommendedName>
</protein>
<dbReference type="InterPro" id="IPR050300">
    <property type="entry name" value="GDXG_lipolytic_enzyme"/>
</dbReference>
<sequence>MASKKPQLTPADYLPLLISISRTVFSTAVSALTAFWRGASGAPSYKHHVLYAAMRAYTKYTTTSRLQATTPSTGELYGAFVKSKSLPHTDVVLADKTSAYWLGDKAADKLLLFFHGGGYVTAATDAHFQLLFDVVQQAQSRGKSLAVLVLEYDMAPAARYPTQVRQATYAFKYLMEDMKIPCSKILLAGDSAGGNLALALLSHIAHPSAAIAPVVKASQPLLGVFLLSPWVTFSINAPSMTSNVYKDCIDVETVYMWSRDFLGTTSEDNYNVPLNADPTWWSSLKVNDVCITAGRNEVFLDDIVAFANKMEVDTLLNVSSILVPSLNSS</sequence>
<dbReference type="SUPFAM" id="SSF53474">
    <property type="entry name" value="alpha/beta-Hydrolases"/>
    <property type="match status" value="1"/>
</dbReference>
<dbReference type="Pfam" id="PF07859">
    <property type="entry name" value="Abhydrolase_3"/>
    <property type="match status" value="1"/>
</dbReference>
<keyword evidence="2" id="KW-0378">Hydrolase</keyword>